<evidence type="ECO:0000313" key="5">
    <source>
        <dbReference type="EMBL" id="NYI81586.1"/>
    </source>
</evidence>
<reference evidence="5 6" key="1">
    <citation type="submission" date="2020-07" db="EMBL/GenBank/DDBJ databases">
        <title>Sequencing the genomes of 1000 actinobacteria strains.</title>
        <authorList>
            <person name="Klenk H.-P."/>
        </authorList>
    </citation>
    <scope>NUCLEOTIDE SEQUENCE [LARGE SCALE GENOMIC DNA]</scope>
    <source>
        <strain evidence="5 6">DSM 44065</strain>
    </source>
</reference>
<keyword evidence="1" id="KW-0805">Transcription regulation</keyword>
<name>A0A853ACL2_9PSEU</name>
<feature type="domain" description="Tetracyclin repressor-like C-terminal" evidence="4">
    <location>
        <begin position="2"/>
        <end position="55"/>
    </location>
</feature>
<comment type="caution">
    <text evidence="5">The sequence shown here is derived from an EMBL/GenBank/DDBJ whole genome shotgun (WGS) entry which is preliminary data.</text>
</comment>
<feature type="region of interest" description="Disordered" evidence="3">
    <location>
        <begin position="37"/>
        <end position="60"/>
    </location>
</feature>
<evidence type="ECO:0000256" key="3">
    <source>
        <dbReference type="SAM" id="MobiDB-lite"/>
    </source>
</evidence>
<evidence type="ECO:0000256" key="1">
    <source>
        <dbReference type="ARBA" id="ARBA00023015"/>
    </source>
</evidence>
<proteinExistence type="predicted"/>
<evidence type="ECO:0000313" key="6">
    <source>
        <dbReference type="Proteomes" id="UP000587002"/>
    </source>
</evidence>
<protein>
    <recommendedName>
        <fullName evidence="4">Tetracyclin repressor-like C-terminal domain-containing protein</fullName>
    </recommendedName>
</protein>
<dbReference type="InterPro" id="IPR036271">
    <property type="entry name" value="Tet_transcr_reg_TetR-rel_C_sf"/>
</dbReference>
<keyword evidence="6" id="KW-1185">Reference proteome</keyword>
<dbReference type="EMBL" id="JACCFJ010000001">
    <property type="protein sequence ID" value="NYI81586.1"/>
    <property type="molecule type" value="Genomic_DNA"/>
</dbReference>
<dbReference type="AlphaFoldDB" id="A0A853ACL2"/>
<dbReference type="SUPFAM" id="SSF48498">
    <property type="entry name" value="Tetracyclin repressor-like, C-terminal domain"/>
    <property type="match status" value="1"/>
</dbReference>
<gene>
    <name evidence="5" type="ORF">HNR68_000216</name>
</gene>
<dbReference type="Proteomes" id="UP000587002">
    <property type="component" value="Unassembled WGS sequence"/>
</dbReference>
<dbReference type="Gene3D" id="1.10.357.10">
    <property type="entry name" value="Tetracycline Repressor, domain 2"/>
    <property type="match status" value="1"/>
</dbReference>
<keyword evidence="2" id="KW-0804">Transcription</keyword>
<evidence type="ECO:0000259" key="4">
    <source>
        <dbReference type="Pfam" id="PF16859"/>
    </source>
</evidence>
<dbReference type="Pfam" id="PF16859">
    <property type="entry name" value="TetR_C_11"/>
    <property type="match status" value="1"/>
</dbReference>
<accession>A0A853ACL2</accession>
<organism evidence="5 6">
    <name type="scientific">Saccharopolyspora hordei</name>
    <dbReference type="NCBI Taxonomy" id="1838"/>
    <lineage>
        <taxon>Bacteria</taxon>
        <taxon>Bacillati</taxon>
        <taxon>Actinomycetota</taxon>
        <taxon>Actinomycetes</taxon>
        <taxon>Pseudonocardiales</taxon>
        <taxon>Pseudonocardiaceae</taxon>
        <taxon>Saccharopolyspora</taxon>
    </lineage>
</organism>
<sequence length="60" mass="6631">MRATKERLRSGQRAGRLATDADLDLVVDFLHAPLTQRWPNRSGPLDDASADATLRAFGPR</sequence>
<evidence type="ECO:0000256" key="2">
    <source>
        <dbReference type="ARBA" id="ARBA00023163"/>
    </source>
</evidence>
<dbReference type="InterPro" id="IPR011075">
    <property type="entry name" value="TetR_C"/>
</dbReference>